<protein>
    <submittedName>
        <fullName evidence="2">Uncharacterized protein</fullName>
    </submittedName>
</protein>
<feature type="compositionally biased region" description="Basic residues" evidence="1">
    <location>
        <begin position="7"/>
        <end position="21"/>
    </location>
</feature>
<name>A0A8H7S1R7_9FUNG</name>
<sequence length="334" mass="38542">MLSIRKVFTKNKRNKQQKKKQNPYVSNSSASSTTDDSPATSTPTTPTSGPFVHDTRGIFRTLEPVWYYGYSSTVSNEQHLPMIPTGDGAENGNANKKNIEALKERDQQQEEQEVDWVQFDPHCQTVLEFAYRQNKASCDLGQNCIVHFTSSKHVSIDEWVLDENVRRVITPVWWFEQDSLVDGSKGMCRFDYKNQARLEALADEDRTKLSLVDEAFPHPFTITLVTRSRDQKEEWRGFLHYEYPAIYVNNNMQGGAVNSSPYLYDSSRTSMMMMMKPNMEYFYEDPSRRLSSFQQQQQQQPIQIHPGTPVPELVQGGDDYYYDDAMAAGRRYSI</sequence>
<keyword evidence="3" id="KW-1185">Reference proteome</keyword>
<dbReference type="AlphaFoldDB" id="A0A8H7S1R7"/>
<dbReference type="Proteomes" id="UP000646827">
    <property type="component" value="Unassembled WGS sequence"/>
</dbReference>
<dbReference type="EMBL" id="JAEPRB010000113">
    <property type="protein sequence ID" value="KAG2221282.1"/>
    <property type="molecule type" value="Genomic_DNA"/>
</dbReference>
<proteinExistence type="predicted"/>
<reference evidence="2 3" key="1">
    <citation type="submission" date="2020-12" db="EMBL/GenBank/DDBJ databases">
        <title>Metabolic potential, ecology and presence of endohyphal bacteria is reflected in genomic diversity of Mucoromycotina.</title>
        <authorList>
            <person name="Muszewska A."/>
            <person name="Okrasinska A."/>
            <person name="Steczkiewicz K."/>
            <person name="Drgas O."/>
            <person name="Orlowska M."/>
            <person name="Perlinska-Lenart U."/>
            <person name="Aleksandrzak-Piekarczyk T."/>
            <person name="Szatraj K."/>
            <person name="Zielenkiewicz U."/>
            <person name="Pilsyk S."/>
            <person name="Malc E."/>
            <person name="Mieczkowski P."/>
            <person name="Kruszewska J.S."/>
            <person name="Biernat P."/>
            <person name="Pawlowska J."/>
        </authorList>
    </citation>
    <scope>NUCLEOTIDE SEQUENCE [LARGE SCALE GENOMIC DNA]</scope>
    <source>
        <strain evidence="2 3">CBS 142.35</strain>
    </source>
</reference>
<feature type="region of interest" description="Disordered" evidence="1">
    <location>
        <begin position="1"/>
        <end position="54"/>
    </location>
</feature>
<feature type="compositionally biased region" description="Low complexity" evidence="1">
    <location>
        <begin position="28"/>
        <end position="48"/>
    </location>
</feature>
<gene>
    <name evidence="2" type="ORF">INT45_000195</name>
</gene>
<accession>A0A8H7S1R7</accession>
<evidence type="ECO:0000313" key="2">
    <source>
        <dbReference type="EMBL" id="KAG2221282.1"/>
    </source>
</evidence>
<evidence type="ECO:0000313" key="3">
    <source>
        <dbReference type="Proteomes" id="UP000646827"/>
    </source>
</evidence>
<dbReference type="InterPro" id="IPR037197">
    <property type="entry name" value="WWE_dom_sf"/>
</dbReference>
<organism evidence="2 3">
    <name type="scientific">Circinella minor</name>
    <dbReference type="NCBI Taxonomy" id="1195481"/>
    <lineage>
        <taxon>Eukaryota</taxon>
        <taxon>Fungi</taxon>
        <taxon>Fungi incertae sedis</taxon>
        <taxon>Mucoromycota</taxon>
        <taxon>Mucoromycotina</taxon>
        <taxon>Mucoromycetes</taxon>
        <taxon>Mucorales</taxon>
        <taxon>Lichtheimiaceae</taxon>
        <taxon>Circinella</taxon>
    </lineage>
</organism>
<comment type="caution">
    <text evidence="2">The sequence shown here is derived from an EMBL/GenBank/DDBJ whole genome shotgun (WGS) entry which is preliminary data.</text>
</comment>
<evidence type="ECO:0000256" key="1">
    <source>
        <dbReference type="SAM" id="MobiDB-lite"/>
    </source>
</evidence>
<dbReference type="SUPFAM" id="SSF117839">
    <property type="entry name" value="WWE domain"/>
    <property type="match status" value="1"/>
</dbReference>
<dbReference type="OrthoDB" id="2284884at2759"/>